<dbReference type="RefSeq" id="WP_343969934.1">
    <property type="nucleotide sequence ID" value="NZ_BAAAHK010000007.1"/>
</dbReference>
<protein>
    <recommendedName>
        <fullName evidence="1">PKD domain-containing protein</fullName>
    </recommendedName>
</protein>
<dbReference type="InterPro" id="IPR000601">
    <property type="entry name" value="PKD_dom"/>
</dbReference>
<dbReference type="EMBL" id="BAAAHK010000007">
    <property type="protein sequence ID" value="GAA0941299.1"/>
    <property type="molecule type" value="Genomic_DNA"/>
</dbReference>
<proteinExistence type="predicted"/>
<sequence length="155" mass="17148">MTPLPDPRDVTWEMVLSESRDTQFPKLKVNVQPAGRTLVNLETIVYTDPKTTTVFPIQLLGFPVIVQATPMSYKWSFGDGTTVTTRTPGSPYPAKEITHKYMKRGRVSLAVTVNYEAQFNVAGTGWQYAGVVPITGPATPLQVREAVPVLVEPER</sequence>
<keyword evidence="3" id="KW-1185">Reference proteome</keyword>
<gene>
    <name evidence="2" type="ORF">GCM10009554_32810</name>
</gene>
<dbReference type="InterPro" id="IPR013783">
    <property type="entry name" value="Ig-like_fold"/>
</dbReference>
<dbReference type="InterPro" id="IPR035986">
    <property type="entry name" value="PKD_dom_sf"/>
</dbReference>
<evidence type="ECO:0000259" key="1">
    <source>
        <dbReference type="PROSITE" id="PS50093"/>
    </source>
</evidence>
<dbReference type="CDD" id="cd00146">
    <property type="entry name" value="PKD"/>
    <property type="match status" value="1"/>
</dbReference>
<dbReference type="Proteomes" id="UP001500542">
    <property type="component" value="Unassembled WGS sequence"/>
</dbReference>
<accession>A0ABP4AUM1</accession>
<dbReference type="PROSITE" id="PS50093">
    <property type="entry name" value="PKD"/>
    <property type="match status" value="1"/>
</dbReference>
<feature type="domain" description="PKD" evidence="1">
    <location>
        <begin position="69"/>
        <end position="114"/>
    </location>
</feature>
<name>A0ABP4AUM1_9ACTN</name>
<dbReference type="Gene3D" id="2.60.40.10">
    <property type="entry name" value="Immunoglobulins"/>
    <property type="match status" value="1"/>
</dbReference>
<reference evidence="3" key="1">
    <citation type="journal article" date="2019" name="Int. J. Syst. Evol. Microbiol.">
        <title>The Global Catalogue of Microorganisms (GCM) 10K type strain sequencing project: providing services to taxonomists for standard genome sequencing and annotation.</title>
        <authorList>
            <consortium name="The Broad Institute Genomics Platform"/>
            <consortium name="The Broad Institute Genome Sequencing Center for Infectious Disease"/>
            <person name="Wu L."/>
            <person name="Ma J."/>
        </authorList>
    </citation>
    <scope>NUCLEOTIDE SEQUENCE [LARGE SCALE GENOMIC DNA]</scope>
    <source>
        <strain evidence="3">JCM 10977</strain>
    </source>
</reference>
<evidence type="ECO:0000313" key="2">
    <source>
        <dbReference type="EMBL" id="GAA0941299.1"/>
    </source>
</evidence>
<evidence type="ECO:0000313" key="3">
    <source>
        <dbReference type="Proteomes" id="UP001500542"/>
    </source>
</evidence>
<organism evidence="2 3">
    <name type="scientific">Kribbella koreensis</name>
    <dbReference type="NCBI Taxonomy" id="57909"/>
    <lineage>
        <taxon>Bacteria</taxon>
        <taxon>Bacillati</taxon>
        <taxon>Actinomycetota</taxon>
        <taxon>Actinomycetes</taxon>
        <taxon>Propionibacteriales</taxon>
        <taxon>Kribbellaceae</taxon>
        <taxon>Kribbella</taxon>
    </lineage>
</organism>
<dbReference type="SUPFAM" id="SSF49299">
    <property type="entry name" value="PKD domain"/>
    <property type="match status" value="1"/>
</dbReference>
<dbReference type="Pfam" id="PF00801">
    <property type="entry name" value="PKD"/>
    <property type="match status" value="1"/>
</dbReference>
<comment type="caution">
    <text evidence="2">The sequence shown here is derived from an EMBL/GenBank/DDBJ whole genome shotgun (WGS) entry which is preliminary data.</text>
</comment>